<dbReference type="AlphaFoldDB" id="A0AA97L497"/>
<dbReference type="KEGG" id="emc:129333695"/>
<evidence type="ECO:0000313" key="4">
    <source>
        <dbReference type="Proteomes" id="UP001190640"/>
    </source>
</evidence>
<gene>
    <name evidence="5" type="primary">OSGIN2</name>
</gene>
<dbReference type="PANTHER" id="PTHR15192:SF4">
    <property type="entry name" value="OXIDATIVE STRESS-INDUCED GROWTH INHIBITOR 2"/>
    <property type="match status" value="1"/>
</dbReference>
<dbReference type="RefSeq" id="XP_054841503.1">
    <property type="nucleotide sequence ID" value="XM_054985528.1"/>
</dbReference>
<dbReference type="EC" id="1.4.3.2" evidence="2"/>
<dbReference type="Gene3D" id="3.50.50.60">
    <property type="entry name" value="FAD/NAD(P)-binding domain"/>
    <property type="match status" value="1"/>
</dbReference>
<name>A0AA97L497_EUBMA</name>
<sequence>MTVWCCRCSLASHFRNYCTSETEGQFLHSLVQYLGDSLGTNVKTMPLLEETTLPVDVPLTLPMVVIGNGPSGICLSYMLSGYRPYLSPEAVHPNPILHSKLKEARHLSIVDQELEYLSEGLEGRSSNPVAVLFDTLLHPDADFGFDYPSVLHWQLEQHHYVPHIVLGKGPPGGAWHSMEGSMLTISFGDWMELPGYKFKDWAATKRRNTKCDRVLPEEIASYYKHYVKVMGLQKNFRDNIYITSVLRLYREQDHEDESQVNEHVSTQHFQMEGQDGQTSLIKRNWEIQGYQRAADGSHVPFCLFAENVALATGTFDAPGRLQVEGEDFPFVLHSMADFGVAVGKGMLRGKTDPVLIIGGGLTAADAVLCAYNNNIPIIHAFRRKVTDPGLIFKQLPKKLYPEYQKVYHMMCTQSVTADSNLHSSYISFPEYRVLSFQSDMKCVLQSATGLKKILKFSVALVLIGSHPNLCFLKDQGQGIGHNPNEPITCKGNPIEIDPYTYECTKEPNLFAIGPLVGDNFVRFLKGGALGIAQHLAKRQKQKHQLIVEGGGDGVP</sequence>
<dbReference type="GO" id="GO:0001716">
    <property type="term" value="F:L-amino-acid oxidase activity"/>
    <property type="evidence" value="ECO:0007669"/>
    <property type="project" value="UniProtKB-EC"/>
</dbReference>
<dbReference type="SUPFAM" id="SSF51905">
    <property type="entry name" value="FAD/NAD(P)-binding domain"/>
    <property type="match status" value="1"/>
</dbReference>
<comment type="similarity">
    <text evidence="1">Belongs to the flavin monoamine oxidase family. FIG1 subfamily.</text>
</comment>
<evidence type="ECO:0000256" key="3">
    <source>
        <dbReference type="ARBA" id="ARBA00023180"/>
    </source>
</evidence>
<dbReference type="CTD" id="734"/>
<evidence type="ECO:0000256" key="1">
    <source>
        <dbReference type="ARBA" id="ARBA00005465"/>
    </source>
</evidence>
<dbReference type="GO" id="GO:0008083">
    <property type="term" value="F:growth factor activity"/>
    <property type="evidence" value="ECO:0007669"/>
    <property type="project" value="TreeGrafter"/>
</dbReference>
<dbReference type="FunFam" id="3.50.50.60:FF:000087">
    <property type="entry name" value="oxidative stress-induced growth inhibitor 2 isoform X2"/>
    <property type="match status" value="1"/>
</dbReference>
<dbReference type="Proteomes" id="UP001190640">
    <property type="component" value="Chromosome 7"/>
</dbReference>
<dbReference type="PANTHER" id="PTHR15192">
    <property type="entry name" value="PROTEIN CBG05349"/>
    <property type="match status" value="1"/>
</dbReference>
<proteinExistence type="inferred from homology"/>
<protein>
    <recommendedName>
        <fullName evidence="2">L-amino-acid oxidase</fullName>
        <ecNumber evidence="2">1.4.3.2</ecNumber>
    </recommendedName>
</protein>
<keyword evidence="3" id="KW-0325">Glycoprotein</keyword>
<evidence type="ECO:0000313" key="5">
    <source>
        <dbReference type="RefSeq" id="XP_054841503.1"/>
    </source>
</evidence>
<keyword evidence="4" id="KW-1185">Reference proteome</keyword>
<accession>A0AA97L497</accession>
<dbReference type="InterPro" id="IPR036188">
    <property type="entry name" value="FAD/NAD-bd_sf"/>
</dbReference>
<dbReference type="GO" id="GO:0030308">
    <property type="term" value="P:negative regulation of cell growth"/>
    <property type="evidence" value="ECO:0007669"/>
    <property type="project" value="TreeGrafter"/>
</dbReference>
<dbReference type="InterPro" id="IPR029731">
    <property type="entry name" value="OSGIN1/2"/>
</dbReference>
<evidence type="ECO:0000256" key="2">
    <source>
        <dbReference type="ARBA" id="ARBA00012806"/>
    </source>
</evidence>
<reference evidence="5" key="1">
    <citation type="submission" date="2025-08" db="UniProtKB">
        <authorList>
            <consortium name="RefSeq"/>
        </authorList>
    </citation>
    <scope>IDENTIFICATION</scope>
    <source>
        <tissue evidence="5">Blood</tissue>
    </source>
</reference>
<dbReference type="GeneID" id="129333695"/>
<organism evidence="4 5">
    <name type="scientific">Eublepharis macularius</name>
    <name type="common">Leopard gecko</name>
    <name type="synonym">Cyrtodactylus macularius</name>
    <dbReference type="NCBI Taxonomy" id="481883"/>
    <lineage>
        <taxon>Eukaryota</taxon>
        <taxon>Metazoa</taxon>
        <taxon>Chordata</taxon>
        <taxon>Craniata</taxon>
        <taxon>Vertebrata</taxon>
        <taxon>Euteleostomi</taxon>
        <taxon>Lepidosauria</taxon>
        <taxon>Squamata</taxon>
        <taxon>Bifurcata</taxon>
        <taxon>Gekkota</taxon>
        <taxon>Eublepharidae</taxon>
        <taxon>Eublepharinae</taxon>
        <taxon>Eublepharis</taxon>
    </lineage>
</organism>